<dbReference type="GO" id="GO:0008483">
    <property type="term" value="F:transaminase activity"/>
    <property type="evidence" value="ECO:0007669"/>
    <property type="project" value="UniProtKB-KW"/>
</dbReference>
<evidence type="ECO:0000256" key="4">
    <source>
        <dbReference type="ARBA" id="ARBA00038398"/>
    </source>
</evidence>
<keyword evidence="8" id="KW-1185">Reference proteome</keyword>
<dbReference type="Pfam" id="PF01041">
    <property type="entry name" value="DegT_DnrJ_EryC1"/>
    <property type="match status" value="1"/>
</dbReference>
<dbReference type="GO" id="GO:0030170">
    <property type="term" value="F:pyridoxal phosphate binding"/>
    <property type="evidence" value="ECO:0007669"/>
    <property type="project" value="TreeGrafter"/>
</dbReference>
<dbReference type="EMBL" id="JACHJR010000001">
    <property type="protein sequence ID" value="MBB4949493.1"/>
    <property type="molecule type" value="Genomic_DNA"/>
</dbReference>
<name>A0A7W7SGG9_9ACTN</name>
<comment type="similarity">
    <text evidence="4">Belongs to the DegT/DnrJ/EryC1 family. L-glutamine:2-deoxy-scyllo-inosose/scyllo-inosose aminotransferase subfamily.</text>
</comment>
<dbReference type="RefSeq" id="WP_184919863.1">
    <property type="nucleotide sequence ID" value="NZ_JACHJR010000001.1"/>
</dbReference>
<dbReference type="SUPFAM" id="SSF53383">
    <property type="entry name" value="PLP-dependent transferases"/>
    <property type="match status" value="1"/>
</dbReference>
<keyword evidence="2" id="KW-0808">Transferase</keyword>
<protein>
    <submittedName>
        <fullName evidence="7">dTDP-4-amino-4,6-dideoxygalactose transaminase</fullName>
    </submittedName>
</protein>
<comment type="cofactor">
    <cofactor evidence="1">
        <name>pyridoxal 5'-phosphate</name>
        <dbReference type="ChEBI" id="CHEBI:597326"/>
    </cofactor>
</comment>
<feature type="modified residue" description="N6-(pyridoxal phosphate)lysine" evidence="6">
    <location>
        <position position="183"/>
    </location>
</feature>
<dbReference type="PIRSF" id="PIRSF000390">
    <property type="entry name" value="PLP_StrS"/>
    <property type="match status" value="1"/>
</dbReference>
<dbReference type="GO" id="GO:0000271">
    <property type="term" value="P:polysaccharide biosynthetic process"/>
    <property type="evidence" value="ECO:0007669"/>
    <property type="project" value="TreeGrafter"/>
</dbReference>
<dbReference type="InterPro" id="IPR015422">
    <property type="entry name" value="PyrdxlP-dep_Trfase_small"/>
</dbReference>
<reference evidence="7 8" key="1">
    <citation type="submission" date="2020-08" db="EMBL/GenBank/DDBJ databases">
        <title>Sequencing the genomes of 1000 actinobacteria strains.</title>
        <authorList>
            <person name="Klenk H.-P."/>
        </authorList>
    </citation>
    <scope>NUCLEOTIDE SEQUENCE [LARGE SCALE GENOMIC DNA]</scope>
    <source>
        <strain evidence="7 8">DSM 44786</strain>
    </source>
</reference>
<dbReference type="Gene3D" id="3.40.640.10">
    <property type="entry name" value="Type I PLP-dependent aspartate aminotransferase-like (Major domain)"/>
    <property type="match status" value="1"/>
</dbReference>
<dbReference type="PANTHER" id="PTHR30244:SF34">
    <property type="entry name" value="DTDP-4-AMINO-4,6-DIDEOXYGALACTOSE TRANSAMINASE"/>
    <property type="match status" value="1"/>
</dbReference>
<comment type="caution">
    <text evidence="7">The sequence shown here is derived from an EMBL/GenBank/DDBJ whole genome shotgun (WGS) entry which is preliminary data.</text>
</comment>
<gene>
    <name evidence="7" type="ORF">F4556_005028</name>
</gene>
<keyword evidence="3 6" id="KW-0663">Pyridoxal phosphate</keyword>
<dbReference type="PANTHER" id="PTHR30244">
    <property type="entry name" value="TRANSAMINASE"/>
    <property type="match status" value="1"/>
</dbReference>
<keyword evidence="2" id="KW-0032">Aminotransferase</keyword>
<evidence type="ECO:0000313" key="8">
    <source>
        <dbReference type="Proteomes" id="UP000573327"/>
    </source>
</evidence>
<evidence type="ECO:0000256" key="6">
    <source>
        <dbReference type="PIRSR" id="PIRSR000390-2"/>
    </source>
</evidence>
<evidence type="ECO:0000256" key="2">
    <source>
        <dbReference type="ARBA" id="ARBA00022576"/>
    </source>
</evidence>
<dbReference type="AlphaFoldDB" id="A0A7W7SGG9"/>
<evidence type="ECO:0000256" key="5">
    <source>
        <dbReference type="PIRSR" id="PIRSR000390-1"/>
    </source>
</evidence>
<dbReference type="InterPro" id="IPR015421">
    <property type="entry name" value="PyrdxlP-dep_Trfase_major"/>
</dbReference>
<proteinExistence type="inferred from homology"/>
<evidence type="ECO:0000256" key="3">
    <source>
        <dbReference type="ARBA" id="ARBA00022898"/>
    </source>
</evidence>
<sequence length="397" mass="43206">MNTPAPYTWPHIDQQLRQAVDRQLDRSLSDRDATGVIGEFEKEFARFVGSRHAIAYSSGTSALHAMCVAAGLGEGDEIIAPAYTFFATATPFAYEGVKVVFADADGWGNLDPDDLPGLLTDRTRAVIVTHMWGNPCDMTAIAQFCRDNDLLLLEDCSHAHFASWGGQRVGTFGAMAVFSTNQKAITTGEGGVLVTDHDQFRELALLHGHYNKRSFKEISPTAPYYQYALTGMGLKSRMTTLNAAVGLDQLGKADDIEERRRGILDRFADALDGNPVVSPATVDPQHGANGLYVLGLHFHQQAATVTAAEFTDRLTRLGTEFDMPGSTAVIANEPLFHRRSRTTPWTTVPTVDPATYGGAQQFIDSFIKAPLFGYPGDEQAVDHHITTLAAVSKDVAR</sequence>
<dbReference type="InterPro" id="IPR015424">
    <property type="entry name" value="PyrdxlP-dep_Trfase"/>
</dbReference>
<organism evidence="7 8">
    <name type="scientific">Kitasatospora gansuensis</name>
    <dbReference type="NCBI Taxonomy" id="258050"/>
    <lineage>
        <taxon>Bacteria</taxon>
        <taxon>Bacillati</taxon>
        <taxon>Actinomycetota</taxon>
        <taxon>Actinomycetes</taxon>
        <taxon>Kitasatosporales</taxon>
        <taxon>Streptomycetaceae</taxon>
        <taxon>Kitasatospora</taxon>
    </lineage>
</organism>
<dbReference type="InterPro" id="IPR000653">
    <property type="entry name" value="DegT/StrS_aminotransferase"/>
</dbReference>
<feature type="active site" description="Proton acceptor" evidence="5">
    <location>
        <position position="183"/>
    </location>
</feature>
<evidence type="ECO:0000256" key="1">
    <source>
        <dbReference type="ARBA" id="ARBA00001933"/>
    </source>
</evidence>
<dbReference type="Proteomes" id="UP000573327">
    <property type="component" value="Unassembled WGS sequence"/>
</dbReference>
<accession>A0A7W7SGG9</accession>
<evidence type="ECO:0000313" key="7">
    <source>
        <dbReference type="EMBL" id="MBB4949493.1"/>
    </source>
</evidence>
<dbReference type="Gene3D" id="3.90.1150.10">
    <property type="entry name" value="Aspartate Aminotransferase, domain 1"/>
    <property type="match status" value="1"/>
</dbReference>